<organism evidence="3 4">
    <name type="scientific">Micromonospora reichwaldensis</name>
    <dbReference type="NCBI Taxonomy" id="3075516"/>
    <lineage>
        <taxon>Bacteria</taxon>
        <taxon>Bacillati</taxon>
        <taxon>Actinomycetota</taxon>
        <taxon>Actinomycetes</taxon>
        <taxon>Micromonosporales</taxon>
        <taxon>Micromonosporaceae</taxon>
        <taxon>Micromonospora</taxon>
    </lineage>
</organism>
<comment type="caution">
    <text evidence="3">The sequence shown here is derived from an EMBL/GenBank/DDBJ whole genome shotgun (WGS) entry which is preliminary data.</text>
</comment>
<dbReference type="Proteomes" id="UP001180973">
    <property type="component" value="Unassembled WGS sequence"/>
</dbReference>
<feature type="signal peptide" evidence="2">
    <location>
        <begin position="1"/>
        <end position="34"/>
    </location>
</feature>
<gene>
    <name evidence="3" type="ORF">RM555_16895</name>
</gene>
<accession>A0ABU2WXK8</accession>
<dbReference type="RefSeq" id="WP_311412650.1">
    <property type="nucleotide sequence ID" value="NZ_JAVRFL010000018.1"/>
</dbReference>
<proteinExistence type="predicted"/>
<evidence type="ECO:0000256" key="2">
    <source>
        <dbReference type="SAM" id="SignalP"/>
    </source>
</evidence>
<feature type="region of interest" description="Disordered" evidence="1">
    <location>
        <begin position="158"/>
        <end position="180"/>
    </location>
</feature>
<evidence type="ECO:0000313" key="3">
    <source>
        <dbReference type="EMBL" id="MDT0530673.1"/>
    </source>
</evidence>
<reference evidence="3" key="1">
    <citation type="submission" date="2023-09" db="EMBL/GenBank/DDBJ databases">
        <title>30 novel species of actinomycetes from the DSMZ collection.</title>
        <authorList>
            <person name="Nouioui I."/>
        </authorList>
    </citation>
    <scope>NUCLEOTIDE SEQUENCE</scope>
    <source>
        <strain evidence="3">DSM 115977</strain>
    </source>
</reference>
<evidence type="ECO:0000313" key="4">
    <source>
        <dbReference type="Proteomes" id="UP001180973"/>
    </source>
</evidence>
<dbReference type="PANTHER" id="PTHR11319:SF35">
    <property type="entry name" value="OUTER MEMBRANE PROTEIN PMPC-RELATED"/>
    <property type="match status" value="1"/>
</dbReference>
<feature type="compositionally biased region" description="Basic and acidic residues" evidence="1">
    <location>
        <begin position="72"/>
        <end position="94"/>
    </location>
</feature>
<evidence type="ECO:0000256" key="1">
    <source>
        <dbReference type="SAM" id="MobiDB-lite"/>
    </source>
</evidence>
<protein>
    <recommendedName>
        <fullName evidence="5">Polymorphic outer membrane protein repeat-containing protein</fullName>
    </recommendedName>
</protein>
<feature type="region of interest" description="Disordered" evidence="1">
    <location>
        <begin position="46"/>
        <end position="103"/>
    </location>
</feature>
<dbReference type="PANTHER" id="PTHR11319">
    <property type="entry name" value="G PROTEIN-COUPLED RECEPTOR-RELATED"/>
    <property type="match status" value="1"/>
</dbReference>
<dbReference type="InterPro" id="IPR011050">
    <property type="entry name" value="Pectin_lyase_fold/virulence"/>
</dbReference>
<feature type="chain" id="PRO_5046198072" description="Polymorphic outer membrane protein repeat-containing protein" evidence="2">
    <location>
        <begin position="35"/>
        <end position="512"/>
    </location>
</feature>
<name>A0ABU2WXK8_9ACTN</name>
<evidence type="ECO:0008006" key="5">
    <source>
        <dbReference type="Google" id="ProtNLM"/>
    </source>
</evidence>
<dbReference type="EMBL" id="JAVRFL010000018">
    <property type="protein sequence ID" value="MDT0530673.1"/>
    <property type="molecule type" value="Genomic_DNA"/>
</dbReference>
<sequence>MTTYQGGRRAAPLRRRSRWFLAGGLVAGSLVAGAAGLTDGAAFAADRDMPTASPSPSPSQWAGDHSGGPRGDAVEDRDQAREERRGGQPHDRPGRPGQGNRAEVAVPCDSTKLISALVRANAEGGADLRLASKCTYELTHAFQQPDDYDGGIRDAREAADSAENPGDAEAPPRNPQHDRAGLPVIYHPISVRGEGATIVRNGHAEAFRFFTVRDGGELTLSDVVLRNGLSAAEGGSIHVVHGASAVVERTTIVDSTSLSAEGGGGGIFNDGHLVVSGSTFVDNHAAGTAGKGGGLLNGGVLSLENSQFRGNSAVAYGGGFANYRGAAEVHSSTFARNNAAQGGGVASFSARTRVADTKVVGNTARTGGGIANSDALIFLRGLEVRDNTATGNGGGISTFQGLVPLDDSVVSGNTARGSGGGIHAQKSNLLLRRSEIDRNHAVGAASTGGGVFASLGQVSLYASRISGNVAIVKPGGLFVDKARVKVDDETDIIDNEPTNCEGSRVPVANCFR</sequence>
<dbReference type="SUPFAM" id="SSF51126">
    <property type="entry name" value="Pectin lyase-like"/>
    <property type="match status" value="1"/>
</dbReference>
<keyword evidence="2" id="KW-0732">Signal</keyword>
<keyword evidence="4" id="KW-1185">Reference proteome</keyword>